<dbReference type="RefSeq" id="WP_066622449.1">
    <property type="nucleotide sequence ID" value="NZ_JBHSYQ010000003.1"/>
</dbReference>
<accession>A0ABW2DFS1</accession>
<reference evidence="4" key="1">
    <citation type="journal article" date="2019" name="Int. J. Syst. Evol. Microbiol.">
        <title>The Global Catalogue of Microorganisms (GCM) 10K type strain sequencing project: providing services to taxonomists for standard genome sequencing and annotation.</title>
        <authorList>
            <consortium name="The Broad Institute Genomics Platform"/>
            <consortium name="The Broad Institute Genome Sequencing Center for Infectious Disease"/>
            <person name="Wu L."/>
            <person name="Ma J."/>
        </authorList>
    </citation>
    <scope>NUCLEOTIDE SEQUENCE [LARGE SCALE GENOMIC DNA]</scope>
    <source>
        <strain evidence="4">CGMCC 4.7393</strain>
    </source>
</reference>
<name>A0ABW2DFS1_9BACT</name>
<evidence type="ECO:0000313" key="4">
    <source>
        <dbReference type="Proteomes" id="UP001596405"/>
    </source>
</evidence>
<evidence type="ECO:0000313" key="3">
    <source>
        <dbReference type="EMBL" id="MFC6996606.1"/>
    </source>
</evidence>
<evidence type="ECO:0000256" key="1">
    <source>
        <dbReference type="SAM" id="Phobius"/>
    </source>
</evidence>
<dbReference type="InterPro" id="IPR009589">
    <property type="entry name" value="PH_YyaB-like"/>
</dbReference>
<feature type="transmembrane region" description="Helical" evidence="1">
    <location>
        <begin position="12"/>
        <end position="31"/>
    </location>
</feature>
<protein>
    <submittedName>
        <fullName evidence="3">PH domain-containing protein</fullName>
    </submittedName>
</protein>
<keyword evidence="4" id="KW-1185">Reference proteome</keyword>
<evidence type="ECO:0000259" key="2">
    <source>
        <dbReference type="Pfam" id="PF06713"/>
    </source>
</evidence>
<gene>
    <name evidence="3" type="ORF">ACFQHR_03165</name>
</gene>
<dbReference type="EMBL" id="JBHSYQ010000003">
    <property type="protein sequence ID" value="MFC6996606.1"/>
    <property type="molecule type" value="Genomic_DNA"/>
</dbReference>
<keyword evidence="1" id="KW-1133">Transmembrane helix</keyword>
<keyword evidence="1" id="KW-0812">Transmembrane</keyword>
<proteinExistence type="predicted"/>
<dbReference type="Pfam" id="PF06713">
    <property type="entry name" value="bPH_4"/>
    <property type="match status" value="1"/>
</dbReference>
<dbReference type="Proteomes" id="UP001596405">
    <property type="component" value="Unassembled WGS sequence"/>
</dbReference>
<feature type="domain" description="Uncharacterized protein YyaB-like PH" evidence="2">
    <location>
        <begin position="63"/>
        <end position="135"/>
    </location>
</feature>
<feature type="transmembrane region" description="Helical" evidence="1">
    <location>
        <begin position="43"/>
        <end position="61"/>
    </location>
</feature>
<keyword evidence="1" id="KW-0472">Membrane</keyword>
<comment type="caution">
    <text evidence="3">The sequence shown here is derived from an EMBL/GenBank/DDBJ whole genome shotgun (WGS) entry which is preliminary data.</text>
</comment>
<sequence>MINEVFPSTRNWISKLAVWGTIVVIAVALSFEAQASGPTAVKITLFIFSLLIVGLLLWIWFGTHYRISGNTLHYRSGPLRGSIPINSIRKIQLNKYLWVGLRPALGTAGLILYYNKWDEIYFSPTEKERFVQLLIQVNPKIVVE</sequence>
<organism evidence="3 4">
    <name type="scientific">Rufibacter roseus</name>
    <dbReference type="NCBI Taxonomy" id="1567108"/>
    <lineage>
        <taxon>Bacteria</taxon>
        <taxon>Pseudomonadati</taxon>
        <taxon>Bacteroidota</taxon>
        <taxon>Cytophagia</taxon>
        <taxon>Cytophagales</taxon>
        <taxon>Hymenobacteraceae</taxon>
        <taxon>Rufibacter</taxon>
    </lineage>
</organism>